<protein>
    <recommendedName>
        <fullName evidence="4">AA1-like domain-containing protein</fullName>
    </recommendedName>
</protein>
<feature type="chain" id="PRO_5040487575" description="AA1-like domain-containing protein" evidence="1">
    <location>
        <begin position="18"/>
        <end position="126"/>
    </location>
</feature>
<feature type="signal peptide" evidence="1">
    <location>
        <begin position="1"/>
        <end position="17"/>
    </location>
</feature>
<name>A0A9P4U8Z4_9PLEO</name>
<reference evidence="2" key="1">
    <citation type="journal article" date="2020" name="Stud. Mycol.">
        <title>101 Dothideomycetes genomes: a test case for predicting lifestyles and emergence of pathogens.</title>
        <authorList>
            <person name="Haridas S."/>
            <person name="Albert R."/>
            <person name="Binder M."/>
            <person name="Bloem J."/>
            <person name="Labutti K."/>
            <person name="Salamov A."/>
            <person name="Andreopoulos B."/>
            <person name="Baker S."/>
            <person name="Barry K."/>
            <person name="Bills G."/>
            <person name="Bluhm B."/>
            <person name="Cannon C."/>
            <person name="Castanera R."/>
            <person name="Culley D."/>
            <person name="Daum C."/>
            <person name="Ezra D."/>
            <person name="Gonzalez J."/>
            <person name="Henrissat B."/>
            <person name="Kuo A."/>
            <person name="Liang C."/>
            <person name="Lipzen A."/>
            <person name="Lutzoni F."/>
            <person name="Magnuson J."/>
            <person name="Mondo S."/>
            <person name="Nolan M."/>
            <person name="Ohm R."/>
            <person name="Pangilinan J."/>
            <person name="Park H.-J."/>
            <person name="Ramirez L."/>
            <person name="Alfaro M."/>
            <person name="Sun H."/>
            <person name="Tritt A."/>
            <person name="Yoshinaga Y."/>
            <person name="Zwiers L.-H."/>
            <person name="Turgeon B."/>
            <person name="Goodwin S."/>
            <person name="Spatafora J."/>
            <person name="Crous P."/>
            <person name="Grigoriev I."/>
        </authorList>
    </citation>
    <scope>NUCLEOTIDE SEQUENCE</scope>
    <source>
        <strain evidence="2">CBS 690.94</strain>
    </source>
</reference>
<keyword evidence="1" id="KW-0732">Signal</keyword>
<evidence type="ECO:0000313" key="3">
    <source>
        <dbReference type="Proteomes" id="UP000799764"/>
    </source>
</evidence>
<organism evidence="2 3">
    <name type="scientific">Karstenula rhodostoma CBS 690.94</name>
    <dbReference type="NCBI Taxonomy" id="1392251"/>
    <lineage>
        <taxon>Eukaryota</taxon>
        <taxon>Fungi</taxon>
        <taxon>Dikarya</taxon>
        <taxon>Ascomycota</taxon>
        <taxon>Pezizomycotina</taxon>
        <taxon>Dothideomycetes</taxon>
        <taxon>Pleosporomycetidae</taxon>
        <taxon>Pleosporales</taxon>
        <taxon>Massarineae</taxon>
        <taxon>Didymosphaeriaceae</taxon>
        <taxon>Karstenula</taxon>
    </lineage>
</organism>
<evidence type="ECO:0000313" key="2">
    <source>
        <dbReference type="EMBL" id="KAF2442849.1"/>
    </source>
</evidence>
<evidence type="ECO:0000256" key="1">
    <source>
        <dbReference type="SAM" id="SignalP"/>
    </source>
</evidence>
<gene>
    <name evidence="2" type="ORF">P171DRAFT_433238</name>
</gene>
<keyword evidence="3" id="KW-1185">Reference proteome</keyword>
<accession>A0A9P4U8Z4</accession>
<evidence type="ECO:0008006" key="4">
    <source>
        <dbReference type="Google" id="ProtNLM"/>
    </source>
</evidence>
<dbReference type="Proteomes" id="UP000799764">
    <property type="component" value="Unassembled WGS sequence"/>
</dbReference>
<comment type="caution">
    <text evidence="2">The sequence shown here is derived from an EMBL/GenBank/DDBJ whole genome shotgun (WGS) entry which is preliminary data.</text>
</comment>
<dbReference type="EMBL" id="MU001503">
    <property type="protein sequence ID" value="KAF2442849.1"/>
    <property type="molecule type" value="Genomic_DNA"/>
</dbReference>
<dbReference type="AlphaFoldDB" id="A0A9P4U8Z4"/>
<proteinExistence type="predicted"/>
<dbReference type="OrthoDB" id="3767933at2759"/>
<sequence>MHSQALLALAFSVLASASPTLQKRVSASITLFPDKNFGGAGYTIPFNIQGPTCVAATLPSSIDLKASSVRLSSHTGFNCRLVANRDCNIDHVNNATWFFNVDIPDLSTDDYMHMEDRVRSVTCTSV</sequence>